<dbReference type="InterPro" id="IPR011528">
    <property type="entry name" value="NERD"/>
</dbReference>
<feature type="domain" description="NERD" evidence="1">
    <location>
        <begin position="58"/>
        <end position="177"/>
    </location>
</feature>
<protein>
    <recommendedName>
        <fullName evidence="5">Aldolase</fullName>
    </recommendedName>
</protein>
<dbReference type="EMBL" id="BTCL01000009">
    <property type="protein sequence ID" value="GMK45829.1"/>
    <property type="molecule type" value="Genomic_DNA"/>
</dbReference>
<dbReference type="PROSITE" id="PS50967">
    <property type="entry name" value="HRDC"/>
    <property type="match status" value="1"/>
</dbReference>
<dbReference type="PROSITE" id="PS50965">
    <property type="entry name" value="NERD"/>
    <property type="match status" value="1"/>
</dbReference>
<dbReference type="SMART" id="SM00341">
    <property type="entry name" value="HRDC"/>
    <property type="match status" value="1"/>
</dbReference>
<evidence type="ECO:0000313" key="3">
    <source>
        <dbReference type="EMBL" id="GMK45829.1"/>
    </source>
</evidence>
<sequence length="328" mass="38150">MSIINKIFGQKRTIQSPVFVKDFTKDNAQLTTLTELMGKVIDGDKKESIDRDIKFLKYGLDGENNVYFELKNSFLPIICLHDVRLVYDDYVAQLDFVVISNKFTCILETKKLSGNISIDQDGNFVRTMKNRYGKEFKEGIYSPITQNKRHVDILKHVLSKELKINNMPILSLVVMANPKTIIKKYKCPAEIEKTLIKYDQIKSTLEKYQNDKANQYDLAEKDMFDISNLLVRLNTPIDMGLETRYQLSLDEYQKKSEEQLREELTAFRLQTSRAENIKAYFIFNNAEMEDMIAKYPRNEEELLDVKGFGKAKVEKYGTAILRCFNTTD</sequence>
<dbReference type="Pfam" id="PF08378">
    <property type="entry name" value="NERD"/>
    <property type="match status" value="1"/>
</dbReference>
<dbReference type="RefSeq" id="WP_317980394.1">
    <property type="nucleotide sequence ID" value="NZ_BTCL01000009.1"/>
</dbReference>
<evidence type="ECO:0000313" key="4">
    <source>
        <dbReference type="Proteomes" id="UP001285921"/>
    </source>
</evidence>
<accession>A0ABQ6NMS2</accession>
<dbReference type="Proteomes" id="UP001285921">
    <property type="component" value="Unassembled WGS sequence"/>
</dbReference>
<dbReference type="Pfam" id="PF00570">
    <property type="entry name" value="HRDC"/>
    <property type="match status" value="1"/>
</dbReference>
<dbReference type="InterPro" id="IPR010997">
    <property type="entry name" value="HRDC-like_sf"/>
</dbReference>
<gene>
    <name evidence="3" type="ORF">PghCCS26_29570</name>
</gene>
<evidence type="ECO:0000259" key="2">
    <source>
        <dbReference type="PROSITE" id="PS50967"/>
    </source>
</evidence>
<proteinExistence type="predicted"/>
<dbReference type="Gene3D" id="1.10.150.80">
    <property type="entry name" value="HRDC domain"/>
    <property type="match status" value="1"/>
</dbReference>
<organism evidence="3 4">
    <name type="scientific">Paenibacillus glycanilyticus</name>
    <dbReference type="NCBI Taxonomy" id="126569"/>
    <lineage>
        <taxon>Bacteria</taxon>
        <taxon>Bacillati</taxon>
        <taxon>Bacillota</taxon>
        <taxon>Bacilli</taxon>
        <taxon>Bacillales</taxon>
        <taxon>Paenibacillaceae</taxon>
        <taxon>Paenibacillus</taxon>
    </lineage>
</organism>
<dbReference type="InterPro" id="IPR002121">
    <property type="entry name" value="HRDC_dom"/>
</dbReference>
<evidence type="ECO:0000259" key="1">
    <source>
        <dbReference type="PROSITE" id="PS50965"/>
    </source>
</evidence>
<dbReference type="SUPFAM" id="SSF47819">
    <property type="entry name" value="HRDC-like"/>
    <property type="match status" value="1"/>
</dbReference>
<keyword evidence="4" id="KW-1185">Reference proteome</keyword>
<evidence type="ECO:0008006" key="5">
    <source>
        <dbReference type="Google" id="ProtNLM"/>
    </source>
</evidence>
<comment type="caution">
    <text evidence="3">The sequence shown here is derived from an EMBL/GenBank/DDBJ whole genome shotgun (WGS) entry which is preliminary data.</text>
</comment>
<name>A0ABQ6NMS2_9BACL</name>
<reference evidence="3 4" key="1">
    <citation type="submission" date="2023-05" db="EMBL/GenBank/DDBJ databases">
        <title>Draft genome of Paenibacillus sp. CCS26.</title>
        <authorList>
            <person name="Akita H."/>
            <person name="Shinto Y."/>
            <person name="Kimura Z."/>
        </authorList>
    </citation>
    <scope>NUCLEOTIDE SEQUENCE [LARGE SCALE GENOMIC DNA]</scope>
    <source>
        <strain evidence="3 4">CCS26</strain>
    </source>
</reference>
<dbReference type="InterPro" id="IPR044876">
    <property type="entry name" value="HRDC_dom_sf"/>
</dbReference>
<feature type="domain" description="HRDC" evidence="2">
    <location>
        <begin position="254"/>
        <end position="328"/>
    </location>
</feature>